<feature type="region of interest" description="Disordered" evidence="1">
    <location>
        <begin position="260"/>
        <end position="473"/>
    </location>
</feature>
<protein>
    <recommendedName>
        <fullName evidence="3">Aminotransferase-like plant mobile domain-containing protein</fullName>
    </recommendedName>
</protein>
<name>A0A2N9HKK6_FAGSY</name>
<feature type="region of interest" description="Disordered" evidence="1">
    <location>
        <begin position="191"/>
        <end position="236"/>
    </location>
</feature>
<accession>A0A2N9HKK6</accession>
<evidence type="ECO:0000256" key="1">
    <source>
        <dbReference type="SAM" id="MobiDB-lite"/>
    </source>
</evidence>
<sequence length="806" mass="85070">MRRTKFYQPLPLIRDLKVDDYRSLSYLSTVNPGFLPILSATGVSFIPYCPQRVQRQFGLDQGIPIGPQETATCVADLTAFLKSRAFVRWGGETTRVLIPGGHRLGFGFTPSWVSMGAYWQRFTQSMVDFVIAGRSDKTPIPPYLMPTAKSSDLLNGMNPEEVGLRIPYICQRAGGISVNVVEDRLIMLSKRGKGSKRDAPADLAIEKTPKKPTPSVPSSKKAPSKKAKVVKKDKPPLLVPSAAKEFTTALVQESTESAIAPLKRKTRAGKESKSTPSVPSATEESTTAPLEEPTESTGGPSKKTKAGKKKPTESTVAPSKPKSVGASPPKQTGKKSAASRPPRGQKKTSVSSSSPDEEEPSAVSTPSPPKKKKFIAPLFPLGAAGRARSKSGPKVTHGSGGSGGGVVVVKDSDVADDDVVASPLGKDAPRAAAVDQAEDLGNSAADKQIVSAGSTADDDDMPEADDSSMGPADSMEEDLAIVPHVSQGRDDDSTVDVDADPISFSVLQIVLTSRVTGPDVSIAHVMEGISLFGVTPSFRAIPAGGFVISASHLTSETPPVVGGALMLEETRAQGFVESESVMDLGVSAVDHDVPVEDAGASTADTLAGSDHLENIGMDDAVHVSEDVGEVGITGEVTAVSPPPRPTVEAGSSIGVGSLSSEVADFLKEFNAKAPNPHPEHDFTKGFKLSIGLVGPMLSLLGSVLAAMSESSLEDVTKAQILAWRSVIQDLMDVGFDLGFMIERLRQTAQCLFGKRIADEIKVLQHQIALLQDSLAELTAYQDEMMSMGRMGPRPERGGSFLDSLLD</sequence>
<feature type="compositionally biased region" description="Acidic residues" evidence="1">
    <location>
        <begin position="456"/>
        <end position="466"/>
    </location>
</feature>
<gene>
    <name evidence="2" type="ORF">FSB_LOCUS40634</name>
</gene>
<evidence type="ECO:0008006" key="3">
    <source>
        <dbReference type="Google" id="ProtNLM"/>
    </source>
</evidence>
<reference evidence="2" key="1">
    <citation type="submission" date="2018-02" db="EMBL/GenBank/DDBJ databases">
        <authorList>
            <person name="Cohen D.B."/>
            <person name="Kent A.D."/>
        </authorList>
    </citation>
    <scope>NUCLEOTIDE SEQUENCE</scope>
</reference>
<dbReference type="EMBL" id="OIVN01003664">
    <property type="protein sequence ID" value="SPD12752.1"/>
    <property type="molecule type" value="Genomic_DNA"/>
</dbReference>
<feature type="compositionally biased region" description="Basic and acidic residues" evidence="1">
    <location>
        <begin position="195"/>
        <end position="209"/>
    </location>
</feature>
<feature type="compositionally biased region" description="Polar residues" evidence="1">
    <location>
        <begin position="274"/>
        <end position="288"/>
    </location>
</feature>
<proteinExistence type="predicted"/>
<evidence type="ECO:0000313" key="2">
    <source>
        <dbReference type="EMBL" id="SPD12752.1"/>
    </source>
</evidence>
<dbReference type="AlphaFoldDB" id="A0A2N9HKK6"/>
<organism evidence="2">
    <name type="scientific">Fagus sylvatica</name>
    <name type="common">Beechnut</name>
    <dbReference type="NCBI Taxonomy" id="28930"/>
    <lineage>
        <taxon>Eukaryota</taxon>
        <taxon>Viridiplantae</taxon>
        <taxon>Streptophyta</taxon>
        <taxon>Embryophyta</taxon>
        <taxon>Tracheophyta</taxon>
        <taxon>Spermatophyta</taxon>
        <taxon>Magnoliopsida</taxon>
        <taxon>eudicotyledons</taxon>
        <taxon>Gunneridae</taxon>
        <taxon>Pentapetalae</taxon>
        <taxon>rosids</taxon>
        <taxon>fabids</taxon>
        <taxon>Fagales</taxon>
        <taxon>Fagaceae</taxon>
        <taxon>Fagus</taxon>
    </lineage>
</organism>